<proteinExistence type="predicted"/>
<dbReference type="OrthoDB" id="1762823at2"/>
<evidence type="ECO:0000313" key="2">
    <source>
        <dbReference type="EMBL" id="AKL96355.1"/>
    </source>
</evidence>
<dbReference type="Proteomes" id="UP000035704">
    <property type="component" value="Chromosome"/>
</dbReference>
<keyword evidence="1" id="KW-1133">Transmembrane helix</keyword>
<dbReference type="PATRIC" id="fig|84022.6.peg.2961"/>
<reference evidence="2 3" key="1">
    <citation type="submission" date="2014-10" db="EMBL/GenBank/DDBJ databases">
        <title>Genome sequence of Clostridium aceticum DSM 1496.</title>
        <authorList>
            <person name="Poehlein A."/>
            <person name="Schiel-Bengelsdorf B."/>
            <person name="Gottschalk G."/>
            <person name="Duerre P."/>
            <person name="Daniel R."/>
        </authorList>
    </citation>
    <scope>NUCLEOTIDE SEQUENCE [LARGE SCALE GENOMIC DNA]</scope>
    <source>
        <strain evidence="2 3">DSM 1496</strain>
    </source>
</reference>
<organism evidence="2 3">
    <name type="scientific">Clostridium aceticum</name>
    <dbReference type="NCBI Taxonomy" id="84022"/>
    <lineage>
        <taxon>Bacteria</taxon>
        <taxon>Bacillati</taxon>
        <taxon>Bacillota</taxon>
        <taxon>Clostridia</taxon>
        <taxon>Eubacteriales</taxon>
        <taxon>Clostridiaceae</taxon>
        <taxon>Clostridium</taxon>
    </lineage>
</organism>
<sequence>MTVILKTLWSRYRQMGSGFLLLLFMGVMYPLMVVPLQIKLPFLPDYPLDYYYAPRYMTLAVMSIFALAILLKEKTGIRHRAFIPIGVFLFFALIASSLGAYPLTAWMGAPFFYTGFFSYIFCIILFLLACREDWGIRLIPPMVAVAAFVSLLTMLQVLGVNLVPQDAFHKGMTAYGTMGNPDYYGTYAAFMLPAAFYLYITSEERFLWLAAAAVIYGGLLVSFTWGAWLGGAVGGLFIAVQYFSRGQKKHWFILGGTLSAITLIFAVGNIYLDLQSKVGIKAPLAQIKLWKKTLEFFTNSWSFGIGPDHLYHVRRMLSSSFMEKSPSMYLEIAVTLGIFALATYVFFIGYVLVRGSGDELAAMIIVYLVQGLFHYEGIHLMPLFWIVLGLSLARSSVGKKTLETSMIREMDLENFNAVS</sequence>
<dbReference type="PANTHER" id="PTHR37422:SF13">
    <property type="entry name" value="LIPOPOLYSACCHARIDE BIOSYNTHESIS PROTEIN PA4999-RELATED"/>
    <property type="match status" value="1"/>
</dbReference>
<protein>
    <submittedName>
        <fullName evidence="2">O-antigen polymerase</fullName>
    </submittedName>
</protein>
<keyword evidence="1" id="KW-0472">Membrane</keyword>
<name>A0A0G3WER1_9CLOT</name>
<dbReference type="STRING" id="84022.CACET_c29110"/>
<feature type="transmembrane region" description="Helical" evidence="1">
    <location>
        <begin position="142"/>
        <end position="163"/>
    </location>
</feature>
<feature type="transmembrane region" description="Helical" evidence="1">
    <location>
        <begin position="183"/>
        <end position="200"/>
    </location>
</feature>
<feature type="transmembrane region" description="Helical" evidence="1">
    <location>
        <begin position="207"/>
        <end position="239"/>
    </location>
</feature>
<feature type="transmembrane region" description="Helical" evidence="1">
    <location>
        <begin position="82"/>
        <end position="104"/>
    </location>
</feature>
<feature type="transmembrane region" description="Helical" evidence="1">
    <location>
        <begin position="20"/>
        <end position="38"/>
    </location>
</feature>
<gene>
    <name evidence="2" type="ORF">CACET_c29110</name>
</gene>
<feature type="transmembrane region" description="Helical" evidence="1">
    <location>
        <begin position="372"/>
        <end position="393"/>
    </location>
</feature>
<dbReference type="AlphaFoldDB" id="A0A0G3WER1"/>
<evidence type="ECO:0000313" key="3">
    <source>
        <dbReference type="Proteomes" id="UP000035704"/>
    </source>
</evidence>
<keyword evidence="3" id="KW-1185">Reference proteome</keyword>
<feature type="transmembrane region" description="Helical" evidence="1">
    <location>
        <begin position="110"/>
        <end position="130"/>
    </location>
</feature>
<feature type="transmembrane region" description="Helical" evidence="1">
    <location>
        <begin position="251"/>
        <end position="272"/>
    </location>
</feature>
<accession>A0A0G3WER1</accession>
<feature type="transmembrane region" description="Helical" evidence="1">
    <location>
        <begin position="328"/>
        <end position="352"/>
    </location>
</feature>
<evidence type="ECO:0000256" key="1">
    <source>
        <dbReference type="SAM" id="Phobius"/>
    </source>
</evidence>
<dbReference type="InterPro" id="IPR051533">
    <property type="entry name" value="WaaL-like"/>
</dbReference>
<keyword evidence="1" id="KW-0812">Transmembrane</keyword>
<feature type="transmembrane region" description="Helical" evidence="1">
    <location>
        <begin position="50"/>
        <end position="70"/>
    </location>
</feature>
<dbReference type="PANTHER" id="PTHR37422">
    <property type="entry name" value="TEICHURONIC ACID BIOSYNTHESIS PROTEIN TUAE"/>
    <property type="match status" value="1"/>
</dbReference>
<dbReference type="RefSeq" id="WP_048407544.1">
    <property type="nucleotide sequence ID" value="NZ_CP009687.1"/>
</dbReference>
<dbReference type="KEGG" id="cace:CACET_c29110"/>
<dbReference type="EMBL" id="CP009687">
    <property type="protein sequence ID" value="AKL96355.1"/>
    <property type="molecule type" value="Genomic_DNA"/>
</dbReference>